<name>A0AAD8LLJ9_BABGI</name>
<evidence type="ECO:0000256" key="5">
    <source>
        <dbReference type="ARBA" id="ARBA00022695"/>
    </source>
</evidence>
<keyword evidence="4" id="KW-0808">Transferase</keyword>
<dbReference type="InterPro" id="IPR007121">
    <property type="entry name" value="RNA_pol_bsu_CS"/>
</dbReference>
<dbReference type="InterPro" id="IPR015712">
    <property type="entry name" value="DNA-dir_RNA_pol_su2"/>
</dbReference>
<dbReference type="GO" id="GO:0006351">
    <property type="term" value="P:DNA-templated transcription"/>
    <property type="evidence" value="ECO:0007669"/>
    <property type="project" value="InterPro"/>
</dbReference>
<dbReference type="Pfam" id="PF04560">
    <property type="entry name" value="RNA_pol_Rpb2_7"/>
    <property type="match status" value="1"/>
</dbReference>
<dbReference type="Pfam" id="PF00562">
    <property type="entry name" value="RNA_pol_Rpb2_6"/>
    <property type="match status" value="1"/>
</dbReference>
<evidence type="ECO:0000256" key="3">
    <source>
        <dbReference type="ARBA" id="ARBA00022478"/>
    </source>
</evidence>
<keyword evidence="9" id="KW-0934">Plastid</keyword>
<gene>
    <name evidence="9" type="ORF">BgAZ_600060</name>
</gene>
<dbReference type="PANTHER" id="PTHR20856">
    <property type="entry name" value="DNA-DIRECTED RNA POLYMERASE I SUBUNIT 2"/>
    <property type="match status" value="1"/>
</dbReference>
<feature type="domain" description="DNA-directed RNA polymerase subunit 2 hybrid-binding" evidence="7">
    <location>
        <begin position="38"/>
        <end position="398"/>
    </location>
</feature>
<accession>A0AAD8LLJ9</accession>
<dbReference type="Proteomes" id="UP001230268">
    <property type="component" value="Unassembled WGS sequence"/>
</dbReference>
<evidence type="ECO:0000256" key="2">
    <source>
        <dbReference type="ARBA" id="ARBA00012418"/>
    </source>
</evidence>
<dbReference type="InterPro" id="IPR007120">
    <property type="entry name" value="DNA-dir_RNAP_su2_dom"/>
</dbReference>
<dbReference type="GO" id="GO:0032549">
    <property type="term" value="F:ribonucleoside binding"/>
    <property type="evidence" value="ECO:0007669"/>
    <property type="project" value="InterPro"/>
</dbReference>
<dbReference type="GO" id="GO:0003899">
    <property type="term" value="F:DNA-directed RNA polymerase activity"/>
    <property type="evidence" value="ECO:0007669"/>
    <property type="project" value="UniProtKB-EC"/>
</dbReference>
<evidence type="ECO:0000256" key="1">
    <source>
        <dbReference type="ARBA" id="ARBA00006835"/>
    </source>
</evidence>
<comment type="caution">
    <text evidence="9">The sequence shown here is derived from an EMBL/GenBank/DDBJ whole genome shotgun (WGS) entry which is preliminary data.</text>
</comment>
<dbReference type="GO" id="GO:0003677">
    <property type="term" value="F:DNA binding"/>
    <property type="evidence" value="ECO:0007669"/>
    <property type="project" value="InterPro"/>
</dbReference>
<dbReference type="GO" id="GO:0000428">
    <property type="term" value="C:DNA-directed RNA polymerase complex"/>
    <property type="evidence" value="ECO:0007669"/>
    <property type="project" value="UniProtKB-KW"/>
</dbReference>
<dbReference type="AlphaFoldDB" id="A0AAD8LLJ9"/>
<reference evidence="9" key="1">
    <citation type="submission" date="2023-08" db="EMBL/GenBank/DDBJ databases">
        <title>Draft sequence of the Babesia gibsoni genome.</title>
        <authorList>
            <person name="Yamagishi J.Y."/>
            <person name="Xuan X.X."/>
        </authorList>
    </citation>
    <scope>NUCLEOTIDE SEQUENCE</scope>
    <source>
        <strain evidence="9">Azabu</strain>
    </source>
</reference>
<comment type="similarity">
    <text evidence="1">Belongs to the RNA polymerase beta chain family.</text>
</comment>
<proteinExistence type="inferred from homology"/>
<keyword evidence="6" id="KW-0804">Transcription</keyword>
<evidence type="ECO:0000313" key="10">
    <source>
        <dbReference type="Proteomes" id="UP001230268"/>
    </source>
</evidence>
<dbReference type="PROSITE" id="PS01166">
    <property type="entry name" value="RNA_POL_BETA"/>
    <property type="match status" value="1"/>
</dbReference>
<dbReference type="EC" id="2.7.7.6" evidence="2"/>
<evidence type="ECO:0000256" key="4">
    <source>
        <dbReference type="ARBA" id="ARBA00022679"/>
    </source>
</evidence>
<dbReference type="InterPro" id="IPR037033">
    <property type="entry name" value="DNA-dir_RNAP_su2_hyb_sf"/>
</dbReference>
<dbReference type="Gene3D" id="2.40.270.10">
    <property type="entry name" value="DNA-directed RNA polymerase, subunit 2, domain 6"/>
    <property type="match status" value="2"/>
</dbReference>
<dbReference type="Gene3D" id="2.40.50.100">
    <property type="match status" value="1"/>
</dbReference>
<evidence type="ECO:0000259" key="8">
    <source>
        <dbReference type="Pfam" id="PF04560"/>
    </source>
</evidence>
<dbReference type="InterPro" id="IPR007641">
    <property type="entry name" value="RNA_pol_Rpb2_7"/>
</dbReference>
<feature type="domain" description="RNA polymerase Rpb2" evidence="8">
    <location>
        <begin position="415"/>
        <end position="474"/>
    </location>
</feature>
<keyword evidence="3" id="KW-0240">DNA-directed RNA polymerase</keyword>
<evidence type="ECO:0000313" key="9">
    <source>
        <dbReference type="EMBL" id="KAK1441668.1"/>
    </source>
</evidence>
<evidence type="ECO:0000259" key="7">
    <source>
        <dbReference type="Pfam" id="PF00562"/>
    </source>
</evidence>
<sequence>MGSKMHTQTLPLIYSNNQYVYTKYNKINNLLLNKYIISKHIGIVIEVTNYKIIILDNKNRFINYYLCPYTINDYNSYIYYKPIVWKGGKITIGKILATPSDINNFEFTLGINNIINYSFYYGYEHEDSIILNKKLVFNNTLTFLFFNINEVNLYNIDNIYIDILCIYNTFLYKILYSAYTKLIKNKHIFSKKIFFKKKRGKKQKLFFKYTYIYNIKTSLDRLIKYEYLFNNSLNKLFLNKFIYLNLKLFLVNINNINIGDKLCGRHGNKGTIAKIIDFIDTPYTSKDFYPYIITSPIGALSRMNIGQFLEGFCGNLGYNNNIRFKAPIELINSNIYIKSLYNYFNNIYIDLYSKYLSKKIFRDFKTGYKLKNFTYCVLLYYFKLMHTSKTKFRYKSYNKHIIQQQIFKDVLNSDQKFGEMEIWSLEAYGAAYNIKELSLIKSNYKFLQNSINKSDHIYSKIFKCLLLELKSILINIKFNKYYSTINNFYKININ</sequence>
<keyword evidence="5" id="KW-0548">Nucleotidyltransferase</keyword>
<organism evidence="9 10">
    <name type="scientific">Babesia gibsoni</name>
    <dbReference type="NCBI Taxonomy" id="33632"/>
    <lineage>
        <taxon>Eukaryota</taxon>
        <taxon>Sar</taxon>
        <taxon>Alveolata</taxon>
        <taxon>Apicomplexa</taxon>
        <taxon>Aconoidasida</taxon>
        <taxon>Piroplasmida</taxon>
        <taxon>Babesiidae</taxon>
        <taxon>Babesia</taxon>
    </lineage>
</organism>
<keyword evidence="9" id="KW-0933">Apicoplast</keyword>
<dbReference type="EMBL" id="JAVEPI010000006">
    <property type="protein sequence ID" value="KAK1441668.1"/>
    <property type="molecule type" value="Genomic_DNA"/>
</dbReference>
<evidence type="ECO:0000256" key="6">
    <source>
        <dbReference type="ARBA" id="ARBA00023163"/>
    </source>
</evidence>
<protein>
    <recommendedName>
        <fullName evidence="2">DNA-directed RNA polymerase</fullName>
        <ecNumber evidence="2">2.7.7.6</ecNumber>
    </recommendedName>
</protein>
<keyword evidence="10" id="KW-1185">Reference proteome</keyword>
<geneLocation type="apicoplast" evidence="9"/>
<dbReference type="Gene3D" id="3.90.1100.10">
    <property type="match status" value="1"/>
</dbReference>
<dbReference type="SUPFAM" id="SSF64484">
    <property type="entry name" value="beta and beta-prime subunits of DNA dependent RNA-polymerase"/>
    <property type="match status" value="1"/>
</dbReference>